<sequence>MRAYMVTRWRSTCGQGSSSSSSSSAAPVAATSPSLGDGSHFGGLASMPGLPLPPHNLTAHVNEMFSGDKPLPFVLIDWARRYGPLFRYYSTRGKPVVVVSDPAMAKEVLIQRFSSFRDRTRKDETSELDTMGLLHSSGKYWTGVRLVLMQYLYSPRLNKFLPLMQRATTAFVTKLYNVPEGDVVKLEEGLLFLAMDVVAEVALGIPFDSQDEWENTPLLRALISDMNSKQDTTRVADNDDQPCCIAFLHKFMSHIPWTAEYTRSLNPKLTMRELKRIVARRWKENNIENKEDLLSFLMKARIEEDSELEKTSRALTNDELAGIVRDIMVAGSTTAASTLVFAITLLCKHPHIKAEVVAEIDRWYEQHASGTVDVSRICDREAPVDHSHKETVQDAAMGLKQEDIQCKFPCLDKVIQETARMYCVSEVIERVCTEDTHLGGYFIPMGTQVHINTYGIHYNPELFLMPEAFRPQRFGRLSSLSLIGIPHNNFQMFPNPINPSLLGFGLGPRRCPGKSFALLEMKVVLIRLLRHFDFRLVSDDSANSRLDIETGPTLRLKGGLPVTVHMRRRSGER</sequence>
<keyword evidence="1 2" id="KW-0408">Iron</keyword>
<dbReference type="InterPro" id="IPR002401">
    <property type="entry name" value="Cyt_P450_E_grp-I"/>
</dbReference>
<protein>
    <recommendedName>
        <fullName evidence="6">Cytochrome P450</fullName>
    </recommendedName>
</protein>
<dbReference type="PROSITE" id="PS00086">
    <property type="entry name" value="CYTOCHROME_P450"/>
    <property type="match status" value="1"/>
</dbReference>
<dbReference type="OrthoDB" id="1470350at2759"/>
<dbReference type="Pfam" id="PF00067">
    <property type="entry name" value="p450"/>
    <property type="match status" value="1"/>
</dbReference>
<evidence type="ECO:0000256" key="3">
    <source>
        <dbReference type="SAM" id="MobiDB-lite"/>
    </source>
</evidence>
<dbReference type="STRING" id="69332.A0A388KJ50"/>
<dbReference type="AlphaFoldDB" id="A0A388KJ50"/>
<keyword evidence="5" id="KW-1185">Reference proteome</keyword>
<dbReference type="GO" id="GO:0016705">
    <property type="term" value="F:oxidoreductase activity, acting on paired donors, with incorporation or reduction of molecular oxygen"/>
    <property type="evidence" value="ECO:0007669"/>
    <property type="project" value="InterPro"/>
</dbReference>
<dbReference type="EMBL" id="BFEA01000124">
    <property type="protein sequence ID" value="GBG70028.1"/>
    <property type="molecule type" value="Genomic_DNA"/>
</dbReference>
<accession>A0A388KJ50</accession>
<organism evidence="4 5">
    <name type="scientific">Chara braunii</name>
    <name type="common">Braun's stonewort</name>
    <dbReference type="NCBI Taxonomy" id="69332"/>
    <lineage>
        <taxon>Eukaryota</taxon>
        <taxon>Viridiplantae</taxon>
        <taxon>Streptophyta</taxon>
        <taxon>Charophyceae</taxon>
        <taxon>Charales</taxon>
        <taxon>Characeae</taxon>
        <taxon>Chara</taxon>
    </lineage>
</organism>
<comment type="caution">
    <text evidence="4">The sequence shown here is derived from an EMBL/GenBank/DDBJ whole genome shotgun (WGS) entry which is preliminary data.</text>
</comment>
<keyword evidence="1 2" id="KW-0349">Heme</keyword>
<dbReference type="Proteomes" id="UP000265515">
    <property type="component" value="Unassembled WGS sequence"/>
</dbReference>
<comment type="cofactor">
    <cofactor evidence="1">
        <name>heme</name>
        <dbReference type="ChEBI" id="CHEBI:30413"/>
    </cofactor>
</comment>
<dbReference type="OMA" id="YIPSWRV"/>
<feature type="compositionally biased region" description="Low complexity" evidence="3">
    <location>
        <begin position="17"/>
        <end position="32"/>
    </location>
</feature>
<evidence type="ECO:0000256" key="2">
    <source>
        <dbReference type="RuleBase" id="RU000461"/>
    </source>
</evidence>
<evidence type="ECO:0008006" key="6">
    <source>
        <dbReference type="Google" id="ProtNLM"/>
    </source>
</evidence>
<evidence type="ECO:0000313" key="4">
    <source>
        <dbReference type="EMBL" id="GBG70028.1"/>
    </source>
</evidence>
<dbReference type="PANTHER" id="PTHR24301">
    <property type="entry name" value="THROMBOXANE-A SYNTHASE"/>
    <property type="match status" value="1"/>
</dbReference>
<dbReference type="InterPro" id="IPR036396">
    <property type="entry name" value="Cyt_P450_sf"/>
</dbReference>
<dbReference type="InterPro" id="IPR001128">
    <property type="entry name" value="Cyt_P450"/>
</dbReference>
<dbReference type="Gramene" id="GBG70028">
    <property type="protein sequence ID" value="GBG70028"/>
    <property type="gene ID" value="CBR_g4855"/>
</dbReference>
<feature type="region of interest" description="Disordered" evidence="3">
    <location>
        <begin position="1"/>
        <end position="32"/>
    </location>
</feature>
<dbReference type="PRINTS" id="PR00385">
    <property type="entry name" value="P450"/>
</dbReference>
<evidence type="ECO:0000313" key="5">
    <source>
        <dbReference type="Proteomes" id="UP000265515"/>
    </source>
</evidence>
<dbReference type="PRINTS" id="PR00463">
    <property type="entry name" value="EP450I"/>
</dbReference>
<dbReference type="GO" id="GO:0005506">
    <property type="term" value="F:iron ion binding"/>
    <property type="evidence" value="ECO:0007669"/>
    <property type="project" value="InterPro"/>
</dbReference>
<keyword evidence="2" id="KW-0503">Monooxygenase</keyword>
<name>A0A388KJ50_CHABU</name>
<dbReference type="PANTHER" id="PTHR24301:SF2">
    <property type="entry name" value="THROMBOXANE-A SYNTHASE"/>
    <property type="match status" value="1"/>
</dbReference>
<dbReference type="InterPro" id="IPR017972">
    <property type="entry name" value="Cyt_P450_CS"/>
</dbReference>
<reference evidence="4 5" key="1">
    <citation type="journal article" date="2018" name="Cell">
        <title>The Chara Genome: Secondary Complexity and Implications for Plant Terrestrialization.</title>
        <authorList>
            <person name="Nishiyama T."/>
            <person name="Sakayama H."/>
            <person name="Vries J.D."/>
            <person name="Buschmann H."/>
            <person name="Saint-Marcoux D."/>
            <person name="Ullrich K.K."/>
            <person name="Haas F.B."/>
            <person name="Vanderstraeten L."/>
            <person name="Becker D."/>
            <person name="Lang D."/>
            <person name="Vosolsobe S."/>
            <person name="Rombauts S."/>
            <person name="Wilhelmsson P.K.I."/>
            <person name="Janitza P."/>
            <person name="Kern R."/>
            <person name="Heyl A."/>
            <person name="Rumpler F."/>
            <person name="Villalobos L.I.A.C."/>
            <person name="Clay J.M."/>
            <person name="Skokan R."/>
            <person name="Toyoda A."/>
            <person name="Suzuki Y."/>
            <person name="Kagoshima H."/>
            <person name="Schijlen E."/>
            <person name="Tajeshwar N."/>
            <person name="Catarino B."/>
            <person name="Hetherington A.J."/>
            <person name="Saltykova A."/>
            <person name="Bonnot C."/>
            <person name="Breuninger H."/>
            <person name="Symeonidi A."/>
            <person name="Radhakrishnan G.V."/>
            <person name="Van Nieuwerburgh F."/>
            <person name="Deforce D."/>
            <person name="Chang C."/>
            <person name="Karol K.G."/>
            <person name="Hedrich R."/>
            <person name="Ulvskov P."/>
            <person name="Glockner G."/>
            <person name="Delwiche C.F."/>
            <person name="Petrasek J."/>
            <person name="Van de Peer Y."/>
            <person name="Friml J."/>
            <person name="Beilby M."/>
            <person name="Dolan L."/>
            <person name="Kohara Y."/>
            <person name="Sugano S."/>
            <person name="Fujiyama A."/>
            <person name="Delaux P.-M."/>
            <person name="Quint M."/>
            <person name="TheiBen G."/>
            <person name="Hagemann M."/>
            <person name="Harholt J."/>
            <person name="Dunand C."/>
            <person name="Zachgo S."/>
            <person name="Langdale J."/>
            <person name="Maumus F."/>
            <person name="Straeten D.V.D."/>
            <person name="Gould S.B."/>
            <person name="Rensing S.A."/>
        </authorList>
    </citation>
    <scope>NUCLEOTIDE SEQUENCE [LARGE SCALE GENOMIC DNA]</scope>
    <source>
        <strain evidence="4 5">S276</strain>
    </source>
</reference>
<gene>
    <name evidence="4" type="ORF">CBR_g4855</name>
</gene>
<keyword evidence="1 2" id="KW-0479">Metal-binding</keyword>
<dbReference type="Gene3D" id="1.10.630.10">
    <property type="entry name" value="Cytochrome P450"/>
    <property type="match status" value="1"/>
</dbReference>
<dbReference type="SUPFAM" id="SSF48264">
    <property type="entry name" value="Cytochrome P450"/>
    <property type="match status" value="1"/>
</dbReference>
<comment type="similarity">
    <text evidence="2">Belongs to the cytochrome P450 family.</text>
</comment>
<proteinExistence type="inferred from homology"/>
<dbReference type="GO" id="GO:0020037">
    <property type="term" value="F:heme binding"/>
    <property type="evidence" value="ECO:0007669"/>
    <property type="project" value="InterPro"/>
</dbReference>
<dbReference type="GO" id="GO:0004497">
    <property type="term" value="F:monooxygenase activity"/>
    <property type="evidence" value="ECO:0007669"/>
    <property type="project" value="UniProtKB-KW"/>
</dbReference>
<keyword evidence="2" id="KW-0560">Oxidoreductase</keyword>
<feature type="binding site" description="axial binding residue" evidence="1">
    <location>
        <position position="511"/>
    </location>
    <ligand>
        <name>heme</name>
        <dbReference type="ChEBI" id="CHEBI:30413"/>
    </ligand>
    <ligandPart>
        <name>Fe</name>
        <dbReference type="ChEBI" id="CHEBI:18248"/>
    </ligandPart>
</feature>
<evidence type="ECO:0000256" key="1">
    <source>
        <dbReference type="PIRSR" id="PIRSR602401-1"/>
    </source>
</evidence>